<organism evidence="2 3">
    <name type="scientific">Corchorus olitorius</name>
    <dbReference type="NCBI Taxonomy" id="93759"/>
    <lineage>
        <taxon>Eukaryota</taxon>
        <taxon>Viridiplantae</taxon>
        <taxon>Streptophyta</taxon>
        <taxon>Embryophyta</taxon>
        <taxon>Tracheophyta</taxon>
        <taxon>Spermatophyta</taxon>
        <taxon>Magnoliopsida</taxon>
        <taxon>eudicotyledons</taxon>
        <taxon>Gunneridae</taxon>
        <taxon>Pentapetalae</taxon>
        <taxon>rosids</taxon>
        <taxon>malvids</taxon>
        <taxon>Malvales</taxon>
        <taxon>Malvaceae</taxon>
        <taxon>Grewioideae</taxon>
        <taxon>Apeibeae</taxon>
        <taxon>Corchorus</taxon>
    </lineage>
</organism>
<comment type="caution">
    <text evidence="2">The sequence shown here is derived from an EMBL/GenBank/DDBJ whole genome shotgun (WGS) entry which is preliminary data.</text>
</comment>
<name>A0A1R3H2R7_9ROSI</name>
<dbReference type="EMBL" id="AWUE01020890">
    <property type="protein sequence ID" value="OMO64642.1"/>
    <property type="molecule type" value="Genomic_DNA"/>
</dbReference>
<keyword evidence="3" id="KW-1185">Reference proteome</keyword>
<dbReference type="OrthoDB" id="10522854at2759"/>
<evidence type="ECO:0000256" key="1">
    <source>
        <dbReference type="SAM" id="MobiDB-lite"/>
    </source>
</evidence>
<dbReference type="Proteomes" id="UP000187203">
    <property type="component" value="Unassembled WGS sequence"/>
</dbReference>
<evidence type="ECO:0000313" key="2">
    <source>
        <dbReference type="EMBL" id="OMO64642.1"/>
    </source>
</evidence>
<protein>
    <submittedName>
        <fullName evidence="2">Uncharacterized protein</fullName>
    </submittedName>
</protein>
<feature type="region of interest" description="Disordered" evidence="1">
    <location>
        <begin position="1"/>
        <end position="66"/>
    </location>
</feature>
<gene>
    <name evidence="2" type="ORF">COLO4_31959</name>
</gene>
<proteinExistence type="predicted"/>
<evidence type="ECO:0000313" key="3">
    <source>
        <dbReference type="Proteomes" id="UP000187203"/>
    </source>
</evidence>
<dbReference type="AlphaFoldDB" id="A0A1R3H2R7"/>
<accession>A0A1R3H2R7</accession>
<sequence length="108" mass="11668">MEEKEALSTGVRMKGDEAPEGYHVTPRMENTTKHAGSQCRPPLPVPPASVATPPGPGTGSEMKKKKGQAKKVCARWVFRGCIVIDADIVVDSTDGRVPHLETGERARF</sequence>
<reference evidence="3" key="1">
    <citation type="submission" date="2013-09" db="EMBL/GenBank/DDBJ databases">
        <title>Corchorus olitorius genome sequencing.</title>
        <authorList>
            <person name="Alam M."/>
            <person name="Haque M.S."/>
            <person name="Islam M.S."/>
            <person name="Emdad E.M."/>
            <person name="Islam M.M."/>
            <person name="Ahmed B."/>
            <person name="Halim A."/>
            <person name="Hossen Q.M.M."/>
            <person name="Hossain M.Z."/>
            <person name="Ahmed R."/>
            <person name="Khan M.M."/>
            <person name="Islam R."/>
            <person name="Rashid M.M."/>
            <person name="Khan S.A."/>
            <person name="Rahman M.S."/>
            <person name="Alam M."/>
            <person name="Yahiya A.S."/>
            <person name="Khan M.S."/>
            <person name="Azam M.S."/>
            <person name="Haque T."/>
            <person name="Lashkar M.Z.H."/>
            <person name="Akhand A.I."/>
            <person name="Morshed G."/>
            <person name="Roy S."/>
            <person name="Uddin K.S."/>
            <person name="Rabeya T."/>
            <person name="Hossain A.S."/>
            <person name="Chowdhury A."/>
            <person name="Snigdha A.R."/>
            <person name="Mortoza M.S."/>
            <person name="Matin S.A."/>
            <person name="Hoque S.M.E."/>
            <person name="Islam M.K."/>
            <person name="Roy D.K."/>
            <person name="Haider R."/>
            <person name="Moosa M.M."/>
            <person name="Elias S.M."/>
            <person name="Hasan A.M."/>
            <person name="Jahan S."/>
            <person name="Shafiuddin M."/>
            <person name="Mahmood N."/>
            <person name="Shommy N.S."/>
        </authorList>
    </citation>
    <scope>NUCLEOTIDE SEQUENCE [LARGE SCALE GENOMIC DNA]</scope>
    <source>
        <strain evidence="3">cv. O-4</strain>
    </source>
</reference>